<dbReference type="GO" id="GO:0006281">
    <property type="term" value="P:DNA repair"/>
    <property type="evidence" value="ECO:0007669"/>
    <property type="project" value="UniProtKB-KW"/>
</dbReference>
<keyword evidence="11" id="KW-0539">Nucleus</keyword>
<evidence type="ECO:0000256" key="3">
    <source>
        <dbReference type="ARBA" id="ARBA00006793"/>
    </source>
</evidence>
<evidence type="ECO:0000256" key="10">
    <source>
        <dbReference type="ARBA" id="ARBA00023204"/>
    </source>
</evidence>
<feature type="region of interest" description="Disordered" evidence="13">
    <location>
        <begin position="906"/>
        <end position="929"/>
    </location>
</feature>
<comment type="similarity">
    <text evidence="3">Belongs to the SMC family. SMC6 subfamily.</text>
</comment>
<sequence>MPKSKRVKKSAKENVENGNLSDEEHKDKRRKSSAPGTPSSSRRTSTAVHSPLTDRHTNPPNVPAEAGIITSITVENFMCHRKLTVNLCRNVNFIHGQNGSGKSAILAAVQVCLGANAKRTHRARNLKDLVRKESGSNCTGAKLRVTLLNRGSDGYQPEVYGDYITVERSISLGGGYNGFKLLDAEGKEKSRNKRDLDAMLDQLNIQVDNPVAVLDQEEAKKFLTGKEEDKYAFFTKATELERLDNTYASIQDNIEEQHEAKERAMQAIEGTRETAMRLKKEWEQFQELDKMESECQTLRANVGWAVHSEVSADLEGELKQRAKLQKNLEKRQGELAEAEKTVNVTDDEEAAANERLKELSEEGEEAAELKMQLERELKLLQQPLKKKEQDVKVIQKEVASAQKRLKSAQNRLERARQEVLDSMGNAAEEERQRTRKIAQLERDIADGRPKLDPLKERITEALNRYNELQAEVGPKTQLKQDTERTYNAVQCRIRDLKAEAGSEKSLTMFGPKCTAMYKLVEQARKSNKFKGPVAGPVGMYLKIQPGKEQYAKLAELAIGGGHLDKFIVSHKSDLELLKKFRKQVGCGFRDCSLYAIHPKSTKEKYRTPAPLDGVETVTSVISCENAMVFNYLVDNAKIDESALVDSKVASERALLVTDANGNETIRGHVKKAYFYPDGDHWEIRGGNRTMVANDKNMKQTIGVDKTKAIDSAKHELKAIEQELKRNQKEEQDVKDASLDAQRAWNKYVKEHKVLKTKLAELEQQLSSLQTEAETSEEVPTIDTSEMEADIREAEELVEEAKKRHASVLEEIDAMHPAIDLQKSKLDEVSTRNDKVVEDLEAAEAKVEDIVKGKNRREEAVEKLRTKVKQTEETLEKQQVIITDQQEKVNKALLGARRMHFFALREKRKLDGEQGDTDDDPNREPTSEELEQIEIVYPDKDMKFYKAKLEAKQKKISTERAKRSITEADPAVAREKYLRAKQDLDSKMEQITAISEATKALEADLKERKKRWRQFRSHIAQMTNMSFDEFLGKKGASGIVEFDYDNKKMNLIVQKDANDHKSQNKDVKALSGGERSFTTLALLLAIGESLETVRLFAFIID</sequence>
<dbReference type="AlphaFoldDB" id="A0ABD3MWI4"/>
<evidence type="ECO:0000259" key="14">
    <source>
        <dbReference type="Pfam" id="PF02463"/>
    </source>
</evidence>
<dbReference type="PANTHER" id="PTHR19306">
    <property type="entry name" value="STRUCTURAL MAINTENANCE OF CHROMOSOMES 5,6 SMC5, SMC6"/>
    <property type="match status" value="1"/>
</dbReference>
<evidence type="ECO:0000313" key="16">
    <source>
        <dbReference type="Proteomes" id="UP001530400"/>
    </source>
</evidence>
<evidence type="ECO:0000256" key="13">
    <source>
        <dbReference type="SAM" id="MobiDB-lite"/>
    </source>
</evidence>
<keyword evidence="4" id="KW-0158">Chromosome</keyword>
<dbReference type="GO" id="GO:0006310">
    <property type="term" value="P:DNA recombination"/>
    <property type="evidence" value="ECO:0007669"/>
    <property type="project" value="UniProtKB-KW"/>
</dbReference>
<feature type="coiled-coil region" evidence="12">
    <location>
        <begin position="240"/>
        <end position="281"/>
    </location>
</feature>
<reference evidence="15 16" key="1">
    <citation type="submission" date="2024-10" db="EMBL/GenBank/DDBJ databases">
        <title>Updated reference genomes for cyclostephanoid diatoms.</title>
        <authorList>
            <person name="Roberts W.R."/>
            <person name="Alverson A.J."/>
        </authorList>
    </citation>
    <scope>NUCLEOTIDE SEQUENCE [LARGE SCALE GENOMIC DNA]</scope>
    <source>
        <strain evidence="15 16">AJA010-31</strain>
    </source>
</reference>
<keyword evidence="8 12" id="KW-0175">Coiled coil</keyword>
<name>A0ABD3MWI4_9STRA</name>
<dbReference type="GO" id="GO:0005524">
    <property type="term" value="F:ATP binding"/>
    <property type="evidence" value="ECO:0007669"/>
    <property type="project" value="UniProtKB-KW"/>
</dbReference>
<dbReference type="GO" id="GO:0005634">
    <property type="term" value="C:nucleus"/>
    <property type="evidence" value="ECO:0007669"/>
    <property type="project" value="UniProtKB-SubCell"/>
</dbReference>
<evidence type="ECO:0000256" key="8">
    <source>
        <dbReference type="ARBA" id="ARBA00023054"/>
    </source>
</evidence>
<protein>
    <recommendedName>
        <fullName evidence="14">RecF/RecN/SMC N-terminal domain-containing protein</fullName>
    </recommendedName>
</protein>
<keyword evidence="10" id="KW-0234">DNA repair</keyword>
<evidence type="ECO:0000256" key="1">
    <source>
        <dbReference type="ARBA" id="ARBA00004123"/>
    </source>
</evidence>
<keyword evidence="7" id="KW-0067">ATP-binding</keyword>
<dbReference type="InterPro" id="IPR003395">
    <property type="entry name" value="RecF/RecN/SMC_N"/>
</dbReference>
<evidence type="ECO:0000256" key="11">
    <source>
        <dbReference type="ARBA" id="ARBA00023242"/>
    </source>
</evidence>
<feature type="coiled-coil region" evidence="12">
    <location>
        <begin position="709"/>
        <end position="887"/>
    </location>
</feature>
<dbReference type="Gene3D" id="3.40.50.300">
    <property type="entry name" value="P-loop containing nucleotide triphosphate hydrolases"/>
    <property type="match status" value="2"/>
</dbReference>
<comment type="subcellular location">
    <subcellularLocation>
        <location evidence="2">Chromosome</location>
    </subcellularLocation>
    <subcellularLocation>
        <location evidence="1">Nucleus</location>
    </subcellularLocation>
</comment>
<dbReference type="EMBL" id="JALLPJ020001412">
    <property type="protein sequence ID" value="KAL3764835.1"/>
    <property type="molecule type" value="Genomic_DNA"/>
</dbReference>
<feature type="domain" description="RecF/RecN/SMC N-terminal" evidence="14">
    <location>
        <begin position="69"/>
        <end position="1087"/>
    </location>
</feature>
<dbReference type="GO" id="GO:0005694">
    <property type="term" value="C:chromosome"/>
    <property type="evidence" value="ECO:0007669"/>
    <property type="project" value="UniProtKB-SubCell"/>
</dbReference>
<comment type="caution">
    <text evidence="15">The sequence shown here is derived from an EMBL/GenBank/DDBJ whole genome shotgun (WGS) entry which is preliminary data.</text>
</comment>
<keyword evidence="5" id="KW-0547">Nucleotide-binding</keyword>
<dbReference type="Pfam" id="PF02463">
    <property type="entry name" value="SMC_N"/>
    <property type="match status" value="1"/>
</dbReference>
<evidence type="ECO:0000256" key="5">
    <source>
        <dbReference type="ARBA" id="ARBA00022741"/>
    </source>
</evidence>
<evidence type="ECO:0000256" key="2">
    <source>
        <dbReference type="ARBA" id="ARBA00004286"/>
    </source>
</evidence>
<organism evidence="15 16">
    <name type="scientific">Cyclotella atomus</name>
    <dbReference type="NCBI Taxonomy" id="382360"/>
    <lineage>
        <taxon>Eukaryota</taxon>
        <taxon>Sar</taxon>
        <taxon>Stramenopiles</taxon>
        <taxon>Ochrophyta</taxon>
        <taxon>Bacillariophyta</taxon>
        <taxon>Coscinodiscophyceae</taxon>
        <taxon>Thalassiosirophycidae</taxon>
        <taxon>Stephanodiscales</taxon>
        <taxon>Stephanodiscaceae</taxon>
        <taxon>Cyclotella</taxon>
    </lineage>
</organism>
<dbReference type="SUPFAM" id="SSF52540">
    <property type="entry name" value="P-loop containing nucleoside triphosphate hydrolases"/>
    <property type="match status" value="2"/>
</dbReference>
<accession>A0ABD3MWI4</accession>
<gene>
    <name evidence="15" type="ORF">ACHAWO_006019</name>
</gene>
<feature type="compositionally biased region" description="Low complexity" evidence="13">
    <location>
        <begin position="33"/>
        <end position="47"/>
    </location>
</feature>
<dbReference type="PANTHER" id="PTHR19306:SF6">
    <property type="entry name" value="STRUCTURAL MAINTENANCE OF CHROMOSOMES PROTEIN 6"/>
    <property type="match status" value="1"/>
</dbReference>
<proteinExistence type="inferred from homology"/>
<evidence type="ECO:0000313" key="15">
    <source>
        <dbReference type="EMBL" id="KAL3764835.1"/>
    </source>
</evidence>
<dbReference type="Proteomes" id="UP001530400">
    <property type="component" value="Unassembled WGS sequence"/>
</dbReference>
<evidence type="ECO:0000256" key="12">
    <source>
        <dbReference type="SAM" id="Coils"/>
    </source>
</evidence>
<evidence type="ECO:0000256" key="7">
    <source>
        <dbReference type="ARBA" id="ARBA00022840"/>
    </source>
</evidence>
<keyword evidence="16" id="KW-1185">Reference proteome</keyword>
<evidence type="ECO:0000256" key="6">
    <source>
        <dbReference type="ARBA" id="ARBA00022763"/>
    </source>
</evidence>
<keyword evidence="9" id="KW-0233">DNA recombination</keyword>
<feature type="coiled-coil region" evidence="12">
    <location>
        <begin position="314"/>
        <end position="499"/>
    </location>
</feature>
<dbReference type="InterPro" id="IPR027417">
    <property type="entry name" value="P-loop_NTPase"/>
</dbReference>
<evidence type="ECO:0000256" key="4">
    <source>
        <dbReference type="ARBA" id="ARBA00022454"/>
    </source>
</evidence>
<evidence type="ECO:0000256" key="9">
    <source>
        <dbReference type="ARBA" id="ARBA00023172"/>
    </source>
</evidence>
<feature type="region of interest" description="Disordered" evidence="13">
    <location>
        <begin position="1"/>
        <end position="64"/>
    </location>
</feature>
<keyword evidence="6" id="KW-0227">DNA damage</keyword>